<keyword evidence="2" id="KW-0677">Repeat</keyword>
<dbReference type="FunFam" id="2.60.40.10:FF:000049">
    <property type="entry name" value="Leukocyte immunoglobulin-like receptor subfamily B member 1"/>
    <property type="match status" value="1"/>
</dbReference>
<dbReference type="AlphaFoldDB" id="A0A8J6DHY1"/>
<comment type="caution">
    <text evidence="7">The sequence shown here is derived from an EMBL/GenBank/DDBJ whole genome shotgun (WGS) entry which is preliminary data.</text>
</comment>
<dbReference type="InterPro" id="IPR007110">
    <property type="entry name" value="Ig-like_dom"/>
</dbReference>
<evidence type="ECO:0000256" key="1">
    <source>
        <dbReference type="ARBA" id="ARBA00022729"/>
    </source>
</evidence>
<keyword evidence="5" id="KW-0393">Immunoglobulin domain</keyword>
<evidence type="ECO:0000256" key="4">
    <source>
        <dbReference type="ARBA" id="ARBA00023180"/>
    </source>
</evidence>
<keyword evidence="4" id="KW-0325">Glycoprotein</keyword>
<dbReference type="InterPro" id="IPR003598">
    <property type="entry name" value="Ig_sub2"/>
</dbReference>
<keyword evidence="3" id="KW-1015">Disulfide bond</keyword>
<dbReference type="SMART" id="SM00409">
    <property type="entry name" value="IG"/>
    <property type="match status" value="3"/>
</dbReference>
<name>A0A8J6DHY1_GALPY</name>
<dbReference type="InterPro" id="IPR050412">
    <property type="entry name" value="Ig-like_Receptors_ImmuneReg"/>
</dbReference>
<dbReference type="FunFam" id="2.60.40.10:FF:000033">
    <property type="entry name" value="Killer cell immunoglobulin-like receptor"/>
    <property type="match status" value="2"/>
</dbReference>
<dbReference type="SMART" id="SM00408">
    <property type="entry name" value="IGc2"/>
    <property type="match status" value="2"/>
</dbReference>
<reference evidence="7" key="1">
    <citation type="journal article" date="2021" name="Evol. Appl.">
        <title>The genome of the Pyrenean desman and the effects of bottlenecks and inbreeding on the genomic landscape of an endangered species.</title>
        <authorList>
            <person name="Escoda L."/>
            <person name="Castresana J."/>
        </authorList>
    </citation>
    <scope>NUCLEOTIDE SEQUENCE</scope>
    <source>
        <strain evidence="7">IBE-C5619</strain>
    </source>
</reference>
<dbReference type="EMBL" id="JAGFMF010011892">
    <property type="protein sequence ID" value="KAG8510187.1"/>
    <property type="molecule type" value="Genomic_DNA"/>
</dbReference>
<keyword evidence="8" id="KW-1185">Reference proteome</keyword>
<dbReference type="OrthoDB" id="9450204at2759"/>
<evidence type="ECO:0000256" key="3">
    <source>
        <dbReference type="ARBA" id="ARBA00023157"/>
    </source>
</evidence>
<dbReference type="PANTHER" id="PTHR11738">
    <property type="entry name" value="MHC CLASS I NK CELL RECEPTOR"/>
    <property type="match status" value="1"/>
</dbReference>
<protein>
    <submittedName>
        <fullName evidence="7">Alpha-1B-glycoprotein</fullName>
    </submittedName>
</protein>
<dbReference type="InterPro" id="IPR013783">
    <property type="entry name" value="Ig-like_fold"/>
</dbReference>
<evidence type="ECO:0000259" key="6">
    <source>
        <dbReference type="PROSITE" id="PS50835"/>
    </source>
</evidence>
<evidence type="ECO:0000313" key="8">
    <source>
        <dbReference type="Proteomes" id="UP000700334"/>
    </source>
</evidence>
<dbReference type="PROSITE" id="PS50835">
    <property type="entry name" value="IG_LIKE"/>
    <property type="match status" value="1"/>
</dbReference>
<accession>A0A8J6DHY1</accession>
<dbReference type="GO" id="GO:0002764">
    <property type="term" value="P:immune response-regulating signaling pathway"/>
    <property type="evidence" value="ECO:0007669"/>
    <property type="project" value="TreeGrafter"/>
</dbReference>
<organism evidence="7 8">
    <name type="scientific">Galemys pyrenaicus</name>
    <name type="common">Iberian desman</name>
    <name type="synonym">Pyrenean desman</name>
    <dbReference type="NCBI Taxonomy" id="202257"/>
    <lineage>
        <taxon>Eukaryota</taxon>
        <taxon>Metazoa</taxon>
        <taxon>Chordata</taxon>
        <taxon>Craniata</taxon>
        <taxon>Vertebrata</taxon>
        <taxon>Euteleostomi</taxon>
        <taxon>Mammalia</taxon>
        <taxon>Eutheria</taxon>
        <taxon>Laurasiatheria</taxon>
        <taxon>Eulipotyphla</taxon>
        <taxon>Talpidae</taxon>
        <taxon>Galemys</taxon>
    </lineage>
</organism>
<dbReference type="PANTHER" id="PTHR11738:SF186">
    <property type="entry name" value="OSTEOCLAST-ASSOCIATED IMMUNOGLOBULIN-LIKE RECEPTOR"/>
    <property type="match status" value="1"/>
</dbReference>
<sequence>MVDTRPELWAEPESLREPWANLTLLCRALLGTTNFQLFKDGVAQEQVRLQAPALEHRFPIGAVAQGPVRFRCRSGWSEWWTSLSDLLEVAGPGSLAPPSLSAPEVSWITPRRNSTLLCRAGLRGVTFLLRREGDDQFLAMAEAGDAREATFPVHQAGNYSCSYRTHADGAPSEPSAAVAVQGRAAPPPPTLQEESHRVVLSKRSGGLRLECVAPLQGVDFRLLLGEEPVESLASSTTPGRIFFHVPVPGAQLSGGLYTCRYRLGREPGAWSEDSAPVEVLLSDETLPAPHFSAEPATPSPERGALVRLRCEAPRAGLRFVLLHEDRTGRHVQAVLSPAGAVADFQLPDVSVADSGNYSCVYLDPATAGTGSAPSAPLELRLDGLAPAPQLQALWSGTVAAGMDAILRCQGPVPGVDFELLREGKVEASAYPAADSTTAELVLPFVGPQHAGAYSCRYRGPWGRPFVSEPSAQVQLQVAGEAVLSLSCAHPCPSSGARWAELGSGVLRLGVLGQGLEVFPCCFLPDEAPFHGADQGRLTQSPCAACPG</sequence>
<gene>
    <name evidence="7" type="ORF">J0S82_006426</name>
</gene>
<evidence type="ECO:0000256" key="5">
    <source>
        <dbReference type="ARBA" id="ARBA00023319"/>
    </source>
</evidence>
<keyword evidence="1" id="KW-0732">Signal</keyword>
<evidence type="ECO:0000256" key="2">
    <source>
        <dbReference type="ARBA" id="ARBA00022737"/>
    </source>
</evidence>
<dbReference type="InterPro" id="IPR003599">
    <property type="entry name" value="Ig_sub"/>
</dbReference>
<feature type="domain" description="Ig-like" evidence="6">
    <location>
        <begin position="388"/>
        <end position="478"/>
    </location>
</feature>
<dbReference type="Gene3D" id="2.60.40.10">
    <property type="entry name" value="Immunoglobulins"/>
    <property type="match status" value="5"/>
</dbReference>
<dbReference type="InterPro" id="IPR036179">
    <property type="entry name" value="Ig-like_dom_sf"/>
</dbReference>
<dbReference type="SUPFAM" id="SSF48726">
    <property type="entry name" value="Immunoglobulin"/>
    <property type="match status" value="5"/>
</dbReference>
<evidence type="ECO:0000313" key="7">
    <source>
        <dbReference type="EMBL" id="KAG8510187.1"/>
    </source>
</evidence>
<dbReference type="Proteomes" id="UP000700334">
    <property type="component" value="Unassembled WGS sequence"/>
</dbReference>
<proteinExistence type="predicted"/>